<sequence length="395" mass="42872">MKFCILNVTYLLLILFIMIIMGDALFRIKLYSGKSNKNGHRDHGPKVPRHSKTGHSIGHSYGQPSSHQVGPAKPGHPNRPRLIRQAQVLLTNDFNSDYYGMISLGTPPQTFKIMFDTGLSDLWVPSINCQTGCTNTAEYNSAVSTTYQPNGTPFFIGYGDGSNVTGILDQDVLNFGGVIVQNQIFAEITTLNNPDSIYDGILGMGYPSLAAPDTTPPFNNMINQGLIAPVFSFYLNRDVNGQPGGELLLGGSDPAHYIGALTYVSVSQQGYWQFAMDGGSAFADTGTSLIAGPTPDIQAINNFLNGVENGDGTYNVDCNAFMQGQLPKIEFTIGGTVFPLTPAQYIQSNGDQCLSGFSYNTQQSDDMWTLGDVFIGPYYTEFDFGNNQLGFAQSK</sequence>
<dbReference type="EMBL" id="CAJPIZ010014082">
    <property type="protein sequence ID" value="CAG2114586.1"/>
    <property type="molecule type" value="Genomic_DNA"/>
</dbReference>
<keyword evidence="11" id="KW-1185">Reference proteome</keyword>
<name>A0A7R9L520_9ACAR</name>
<keyword evidence="8" id="KW-0812">Transmembrane</keyword>
<feature type="disulfide bond" evidence="6">
    <location>
        <begin position="318"/>
        <end position="353"/>
    </location>
</feature>
<keyword evidence="2" id="KW-0645">Protease</keyword>
<feature type="region of interest" description="Disordered" evidence="7">
    <location>
        <begin position="36"/>
        <end position="78"/>
    </location>
</feature>
<feature type="disulfide bond" evidence="6">
    <location>
        <begin position="129"/>
        <end position="133"/>
    </location>
</feature>
<evidence type="ECO:0000313" key="10">
    <source>
        <dbReference type="EMBL" id="CAD7634156.1"/>
    </source>
</evidence>
<feature type="transmembrane region" description="Helical" evidence="8">
    <location>
        <begin position="6"/>
        <end position="26"/>
    </location>
</feature>
<proteinExistence type="inferred from homology"/>
<feature type="active site" evidence="5">
    <location>
        <position position="284"/>
    </location>
</feature>
<evidence type="ECO:0000256" key="4">
    <source>
        <dbReference type="ARBA" id="ARBA00022801"/>
    </source>
</evidence>
<dbReference type="PANTHER" id="PTHR47966">
    <property type="entry name" value="BETA-SITE APP-CLEAVING ENZYME, ISOFORM A-RELATED"/>
    <property type="match status" value="1"/>
</dbReference>
<dbReference type="Pfam" id="PF00026">
    <property type="entry name" value="Asp"/>
    <property type="match status" value="1"/>
</dbReference>
<dbReference type="GO" id="GO:0004190">
    <property type="term" value="F:aspartic-type endopeptidase activity"/>
    <property type="evidence" value="ECO:0007669"/>
    <property type="project" value="UniProtKB-KW"/>
</dbReference>
<evidence type="ECO:0000256" key="6">
    <source>
        <dbReference type="PIRSR" id="PIRSR601461-2"/>
    </source>
</evidence>
<dbReference type="PANTHER" id="PTHR47966:SF51">
    <property type="entry name" value="BETA-SITE APP-CLEAVING ENZYME, ISOFORM A-RELATED"/>
    <property type="match status" value="1"/>
</dbReference>
<dbReference type="Gene3D" id="2.40.70.10">
    <property type="entry name" value="Acid Proteases"/>
    <property type="match status" value="2"/>
</dbReference>
<evidence type="ECO:0000256" key="2">
    <source>
        <dbReference type="ARBA" id="ARBA00022670"/>
    </source>
</evidence>
<dbReference type="FunFam" id="2.40.70.10:FF:000115">
    <property type="entry name" value="Lysosomal aspartic protease"/>
    <property type="match status" value="1"/>
</dbReference>
<keyword evidence="4" id="KW-0378">Hydrolase</keyword>
<dbReference type="GO" id="GO:0006508">
    <property type="term" value="P:proteolysis"/>
    <property type="evidence" value="ECO:0007669"/>
    <property type="project" value="UniProtKB-KW"/>
</dbReference>
<evidence type="ECO:0000256" key="8">
    <source>
        <dbReference type="SAM" id="Phobius"/>
    </source>
</evidence>
<evidence type="ECO:0000256" key="1">
    <source>
        <dbReference type="ARBA" id="ARBA00007447"/>
    </source>
</evidence>
<dbReference type="InterPro" id="IPR001461">
    <property type="entry name" value="Aspartic_peptidase_A1"/>
</dbReference>
<keyword evidence="3" id="KW-0064">Aspartyl protease</keyword>
<gene>
    <name evidence="10" type="ORF">OSB1V03_LOCUS14552</name>
</gene>
<dbReference type="PRINTS" id="PR00792">
    <property type="entry name" value="PEPSIN"/>
</dbReference>
<comment type="similarity">
    <text evidence="1">Belongs to the peptidase A1 family.</text>
</comment>
<evidence type="ECO:0000256" key="5">
    <source>
        <dbReference type="PIRSR" id="PIRSR601461-1"/>
    </source>
</evidence>
<accession>A0A7R9L520</accession>
<evidence type="ECO:0000256" key="7">
    <source>
        <dbReference type="SAM" id="MobiDB-lite"/>
    </source>
</evidence>
<keyword evidence="6" id="KW-1015">Disulfide bond</keyword>
<keyword evidence="8" id="KW-1133">Transmembrane helix</keyword>
<evidence type="ECO:0000313" key="11">
    <source>
        <dbReference type="Proteomes" id="UP000759131"/>
    </source>
</evidence>
<feature type="domain" description="Peptidase A1" evidence="9">
    <location>
        <begin position="98"/>
        <end position="392"/>
    </location>
</feature>
<evidence type="ECO:0000259" key="9">
    <source>
        <dbReference type="PROSITE" id="PS51767"/>
    </source>
</evidence>
<dbReference type="InterPro" id="IPR033121">
    <property type="entry name" value="PEPTIDASE_A1"/>
</dbReference>
<dbReference type="PROSITE" id="PS51767">
    <property type="entry name" value="PEPTIDASE_A1"/>
    <property type="match status" value="1"/>
</dbReference>
<feature type="active site" evidence="5">
    <location>
        <position position="116"/>
    </location>
</feature>
<evidence type="ECO:0000256" key="3">
    <source>
        <dbReference type="ARBA" id="ARBA00022750"/>
    </source>
</evidence>
<reference evidence="10" key="1">
    <citation type="submission" date="2020-11" db="EMBL/GenBank/DDBJ databases">
        <authorList>
            <person name="Tran Van P."/>
        </authorList>
    </citation>
    <scope>NUCLEOTIDE SEQUENCE</scope>
</reference>
<dbReference type="EMBL" id="OC868657">
    <property type="protein sequence ID" value="CAD7634156.1"/>
    <property type="molecule type" value="Genomic_DNA"/>
</dbReference>
<dbReference type="SUPFAM" id="SSF50630">
    <property type="entry name" value="Acid proteases"/>
    <property type="match status" value="1"/>
</dbReference>
<organism evidence="10">
    <name type="scientific">Medioppia subpectinata</name>
    <dbReference type="NCBI Taxonomy" id="1979941"/>
    <lineage>
        <taxon>Eukaryota</taxon>
        <taxon>Metazoa</taxon>
        <taxon>Ecdysozoa</taxon>
        <taxon>Arthropoda</taxon>
        <taxon>Chelicerata</taxon>
        <taxon>Arachnida</taxon>
        <taxon>Acari</taxon>
        <taxon>Acariformes</taxon>
        <taxon>Sarcoptiformes</taxon>
        <taxon>Oribatida</taxon>
        <taxon>Brachypylina</taxon>
        <taxon>Oppioidea</taxon>
        <taxon>Oppiidae</taxon>
        <taxon>Medioppia</taxon>
    </lineage>
</organism>
<dbReference type="Proteomes" id="UP000759131">
    <property type="component" value="Unassembled WGS sequence"/>
</dbReference>
<dbReference type="AlphaFoldDB" id="A0A7R9L520"/>
<keyword evidence="8" id="KW-0472">Membrane</keyword>
<protein>
    <recommendedName>
        <fullName evidence="9">Peptidase A1 domain-containing protein</fullName>
    </recommendedName>
</protein>
<dbReference type="OrthoDB" id="771136at2759"/>
<dbReference type="InterPro" id="IPR021109">
    <property type="entry name" value="Peptidase_aspartic_dom_sf"/>
</dbReference>